<evidence type="ECO:0008006" key="4">
    <source>
        <dbReference type="Google" id="ProtNLM"/>
    </source>
</evidence>
<accession>A0A146G4R6</accession>
<feature type="transmembrane region" description="Helical" evidence="1">
    <location>
        <begin position="84"/>
        <end position="108"/>
    </location>
</feature>
<sequence>MEAKPIETEVLPPESKNADPDLARLLAWILDDLFTIPGTKFRVGLDPIIGLIPGLGDSSSTAIASLLLVQALRAGVPKVVITRMAVNILINAGIGAIPGVGDVFSAWYKSNRKNYQLLQRHAGTSRKNTVGDWIFLGAIIAIVIGTGLVITFMALYIVTSFIGWMFRA</sequence>
<feature type="transmembrane region" description="Helical" evidence="1">
    <location>
        <begin position="133"/>
        <end position="166"/>
    </location>
</feature>
<keyword evidence="1" id="KW-0812">Transmembrane</keyword>
<dbReference type="EMBL" id="BDCO01000002">
    <property type="protein sequence ID" value="GAT32789.1"/>
    <property type="molecule type" value="Genomic_DNA"/>
</dbReference>
<evidence type="ECO:0000313" key="2">
    <source>
        <dbReference type="EMBL" id="GAT32789.1"/>
    </source>
</evidence>
<dbReference type="InterPro" id="IPR025187">
    <property type="entry name" value="DUF4112"/>
</dbReference>
<dbReference type="Proteomes" id="UP000076023">
    <property type="component" value="Unassembled WGS sequence"/>
</dbReference>
<dbReference type="InParanoid" id="A0A146G4R6"/>
<dbReference type="PANTHER" id="PTHR35519">
    <property type="entry name" value="MEMBRANE PROTEINS"/>
    <property type="match status" value="1"/>
</dbReference>
<dbReference type="PANTHER" id="PTHR35519:SF2">
    <property type="entry name" value="PH DOMAIN PROTEIN"/>
    <property type="match status" value="1"/>
</dbReference>
<dbReference type="Pfam" id="PF13430">
    <property type="entry name" value="DUF4112"/>
    <property type="match status" value="1"/>
</dbReference>
<keyword evidence="3" id="KW-1185">Reference proteome</keyword>
<dbReference type="RefSeq" id="WP_169809562.1">
    <property type="nucleotide sequence ID" value="NZ_BDCO01000002.1"/>
</dbReference>
<name>A0A146G4R6_TERSA</name>
<keyword evidence="1" id="KW-0472">Membrane</keyword>
<protein>
    <recommendedName>
        <fullName evidence="4">DUF4112 domain-containing protein</fullName>
    </recommendedName>
</protein>
<gene>
    <name evidence="2" type="ORF">TSACC_21191</name>
</gene>
<evidence type="ECO:0000256" key="1">
    <source>
        <dbReference type="SAM" id="Phobius"/>
    </source>
</evidence>
<evidence type="ECO:0000313" key="3">
    <source>
        <dbReference type="Proteomes" id="UP000076023"/>
    </source>
</evidence>
<proteinExistence type="predicted"/>
<organism evidence="2 3">
    <name type="scientific">Terrimicrobium sacchariphilum</name>
    <dbReference type="NCBI Taxonomy" id="690879"/>
    <lineage>
        <taxon>Bacteria</taxon>
        <taxon>Pseudomonadati</taxon>
        <taxon>Verrucomicrobiota</taxon>
        <taxon>Terrimicrobiia</taxon>
        <taxon>Terrimicrobiales</taxon>
        <taxon>Terrimicrobiaceae</taxon>
        <taxon>Terrimicrobium</taxon>
    </lineage>
</organism>
<dbReference type="AlphaFoldDB" id="A0A146G4R6"/>
<keyword evidence="1" id="KW-1133">Transmembrane helix</keyword>
<comment type="caution">
    <text evidence="2">The sequence shown here is derived from an EMBL/GenBank/DDBJ whole genome shotgun (WGS) entry which is preliminary data.</text>
</comment>
<reference evidence="3" key="1">
    <citation type="journal article" date="2017" name="Genome Announc.">
        <title>Draft Genome Sequence of Terrimicrobium sacchariphilum NM-5T, a Facultative Anaerobic Soil Bacterium of the Class Spartobacteria.</title>
        <authorList>
            <person name="Qiu Y.L."/>
            <person name="Tourlousse D.M."/>
            <person name="Matsuura N."/>
            <person name="Ohashi A."/>
            <person name="Sekiguchi Y."/>
        </authorList>
    </citation>
    <scope>NUCLEOTIDE SEQUENCE [LARGE SCALE GENOMIC DNA]</scope>
    <source>
        <strain evidence="3">NM-5</strain>
    </source>
</reference>
<dbReference type="STRING" id="690879.TSACC_21191"/>